<dbReference type="AlphaFoldDB" id="C6L864"/>
<name>C6L864_MICTE</name>
<accession>C6L864</accession>
<evidence type="ECO:0000313" key="2">
    <source>
        <dbReference type="EMBL" id="BAH97084.1"/>
    </source>
</evidence>
<reference evidence="2" key="1">
    <citation type="journal article" date="2010" name="Appl. Environ. Microbiol.">
        <title>AiiM, a novel class of N-acylhomoserine lactonase from the leaf-associated bacterium Microbacterium testaceum.</title>
        <authorList>
            <person name="Wang W."/>
            <person name="Morohoshi T."/>
            <person name="Ikenoya M."/>
            <person name="Someya N."/>
            <person name="Ikeda T."/>
        </authorList>
    </citation>
    <scope>NUCLEOTIDE SEQUENCE</scope>
    <source>
        <strain evidence="2">StLB37</strain>
    </source>
</reference>
<dbReference type="EMBL" id="AB513359">
    <property type="protein sequence ID" value="BAH97084.1"/>
    <property type="molecule type" value="Genomic_DNA"/>
</dbReference>
<feature type="region of interest" description="Disordered" evidence="1">
    <location>
        <begin position="1"/>
        <end position="28"/>
    </location>
</feature>
<evidence type="ECO:0000256" key="1">
    <source>
        <dbReference type="SAM" id="MobiDB-lite"/>
    </source>
</evidence>
<protein>
    <submittedName>
        <fullName evidence="2">Uncharacterized protein</fullName>
    </submittedName>
</protein>
<proteinExistence type="predicted"/>
<organism evidence="2">
    <name type="scientific">Microbacterium testaceum</name>
    <name type="common">Aureobacterium testaceum</name>
    <name type="synonym">Brevibacterium testaceum</name>
    <dbReference type="NCBI Taxonomy" id="2033"/>
    <lineage>
        <taxon>Bacteria</taxon>
        <taxon>Bacillati</taxon>
        <taxon>Actinomycetota</taxon>
        <taxon>Actinomycetes</taxon>
        <taxon>Micrococcales</taxon>
        <taxon>Microbacteriaceae</taxon>
        <taxon>Microbacterium</taxon>
    </lineage>
</organism>
<feature type="region of interest" description="Disordered" evidence="1">
    <location>
        <begin position="438"/>
        <end position="472"/>
    </location>
</feature>
<sequence length="530" mass="58307">MPLPRRRIRPGASAPGRTARTVPGQDCSARESARLLLGARGRPGLVRGEPEVRCGPYPGVRARRGGMIAKGGECGREIEGRLPHALEKLRVGRARRQVEDTAVSARRLRDAAEPGEDQRLVAEGFRAPQPSTRRRQCLPVDRDRVLVRGERREAVTEVVDRHGAVVDRSLARRRDLPVRRTGSERVERLVGLDRAAWIAEPAEGDSEAQIRTGAHPFGARVGARADDRRLARERGELLPRARFLDPPGPGVEGGQSQHRKIKVLGPRRLVDDGPPPLLGLGDPTALRELVRRVQPIPHGPIPGGGLVVRVRRCRGQREDVEVLSGAAHRVLDVGVIGIPESRDDVVQQGDRVGGVAPLVNDDRFAELPRGVQASDPHVGIVRETIREDLAEVPRFLRIDAVGAPRRPQGVRRPDADISRPVIAELAHDLVERPTGCHDVARLPQQPPRPVRGLRPLEPRRVIPGGTGRRHDPRECVQGLVGAAEVGEAQGPIEDQRRHDRHGLGVIPQRGESFFRGDRHPHRFRRITHGP</sequence>